<evidence type="ECO:0000313" key="2">
    <source>
        <dbReference type="Proteomes" id="UP000095281"/>
    </source>
</evidence>
<feature type="region of interest" description="Disordered" evidence="1">
    <location>
        <begin position="59"/>
        <end position="248"/>
    </location>
</feature>
<feature type="region of interest" description="Disordered" evidence="1">
    <location>
        <begin position="1"/>
        <end position="31"/>
    </location>
</feature>
<feature type="compositionally biased region" description="Acidic residues" evidence="1">
    <location>
        <begin position="62"/>
        <end position="79"/>
    </location>
</feature>
<name>A0A1I8B3T8_MELHA</name>
<feature type="compositionally biased region" description="Acidic residues" evidence="1">
    <location>
        <begin position="114"/>
        <end position="156"/>
    </location>
</feature>
<sequence>MTNTQPNSSVNEWFKNKFGNARMNKKDDKKTTNFKNELAKQLAQRRHKELEMRHNFYNVENEISDNEEANEECDEDLSDNELNCNQSNEKQNFCEKENIMPLSEKEVKNIEIENKEEELENNNEADVDISDYEGDEEENVEDEEESTDNEGEEENESLDKDFVSYKKMYVLEDDEDFDEEKSSNENNLESSEEIVPIQSKPVSQSIGDLFTVEDEKEKNELNKSKDEDDNEEELEEEENFEKENFENVEVDKYQNMKEMFDDEASLSGDDIGSDRDEVDDIEGMDEYEAEEGDLDKLNEDEIRDNLIRQYNKYERDADDKRLLKLQEAFFADSDLHNHVGSSDRSFRFRMQGDSKIDWSKIFKIEDGEDLNEEEDGEAETRREKRLKMLEWQLEQNKKGIKRKFGEIDNSDDDEEEENGLEKNGINDQQINAADLDDDSNVGGGVLFQLGEQILFGKENELSENDNNLNETTNKNLFHSIQLPSSTTCRKKDSLIDRAGNLEVLFKNGDINETTTKFGTENFNTLFRMQNI</sequence>
<accession>A0A1I8B3T8</accession>
<protein>
    <submittedName>
        <fullName evidence="3">Uncharacterized protein</fullName>
    </submittedName>
</protein>
<feature type="compositionally biased region" description="Polar residues" evidence="1">
    <location>
        <begin position="1"/>
        <end position="11"/>
    </location>
</feature>
<evidence type="ECO:0000313" key="3">
    <source>
        <dbReference type="WBParaSite" id="MhA1_Contig1330.frz3.fgene1"/>
    </source>
</evidence>
<organism evidence="2 3">
    <name type="scientific">Meloidogyne hapla</name>
    <name type="common">Root-knot nematode worm</name>
    <dbReference type="NCBI Taxonomy" id="6305"/>
    <lineage>
        <taxon>Eukaryota</taxon>
        <taxon>Metazoa</taxon>
        <taxon>Ecdysozoa</taxon>
        <taxon>Nematoda</taxon>
        <taxon>Chromadorea</taxon>
        <taxon>Rhabditida</taxon>
        <taxon>Tylenchina</taxon>
        <taxon>Tylenchomorpha</taxon>
        <taxon>Tylenchoidea</taxon>
        <taxon>Meloidogynidae</taxon>
        <taxon>Meloidogyninae</taxon>
        <taxon>Meloidogyne</taxon>
    </lineage>
</organism>
<dbReference type="Proteomes" id="UP000095281">
    <property type="component" value="Unplaced"/>
</dbReference>
<evidence type="ECO:0000256" key="1">
    <source>
        <dbReference type="SAM" id="MobiDB-lite"/>
    </source>
</evidence>
<feature type="region of interest" description="Disordered" evidence="1">
    <location>
        <begin position="402"/>
        <end position="426"/>
    </location>
</feature>
<reference evidence="3" key="1">
    <citation type="submission" date="2016-11" db="UniProtKB">
        <authorList>
            <consortium name="WormBaseParasite"/>
        </authorList>
    </citation>
    <scope>IDENTIFICATION</scope>
</reference>
<feature type="compositionally biased region" description="Polar residues" evidence="1">
    <location>
        <begin position="80"/>
        <end position="91"/>
    </location>
</feature>
<feature type="compositionally biased region" description="Acidic residues" evidence="1">
    <location>
        <begin position="227"/>
        <end position="240"/>
    </location>
</feature>
<feature type="compositionally biased region" description="Acidic residues" evidence="1">
    <location>
        <begin position="408"/>
        <end position="418"/>
    </location>
</feature>
<dbReference type="AlphaFoldDB" id="A0A1I8B3T8"/>
<feature type="compositionally biased region" description="Basic and acidic residues" evidence="1">
    <location>
        <begin position="213"/>
        <end position="226"/>
    </location>
</feature>
<proteinExistence type="predicted"/>
<feature type="compositionally biased region" description="Basic and acidic residues" evidence="1">
    <location>
        <begin position="92"/>
        <end position="113"/>
    </location>
</feature>
<dbReference type="OMA" id="CEKENIM"/>
<keyword evidence="2" id="KW-1185">Reference proteome</keyword>
<dbReference type="WBParaSite" id="MhA1_Contig1330.frz3.fgene1">
    <property type="protein sequence ID" value="MhA1_Contig1330.frz3.fgene1"/>
    <property type="gene ID" value="MhA1_Contig1330.frz3.fgene1"/>
</dbReference>